<protein>
    <recommendedName>
        <fullName evidence="3">MBL fold metallo-hydrolase</fullName>
    </recommendedName>
</protein>
<keyword evidence="2" id="KW-1185">Reference proteome</keyword>
<evidence type="ECO:0000313" key="2">
    <source>
        <dbReference type="Proteomes" id="UP001499987"/>
    </source>
</evidence>
<reference evidence="1 2" key="1">
    <citation type="journal article" date="2019" name="Int. J. Syst. Evol. Microbiol.">
        <title>The Global Catalogue of Microorganisms (GCM) 10K type strain sequencing project: providing services to taxonomists for standard genome sequencing and annotation.</title>
        <authorList>
            <consortium name="The Broad Institute Genomics Platform"/>
            <consortium name="The Broad Institute Genome Sequencing Center for Infectious Disease"/>
            <person name="Wu L."/>
            <person name="Ma J."/>
        </authorList>
    </citation>
    <scope>NUCLEOTIDE SEQUENCE [LARGE SCALE GENOMIC DNA]</scope>
    <source>
        <strain evidence="1 2">JCM 13002</strain>
    </source>
</reference>
<accession>A0ABN1U6U8</accession>
<comment type="caution">
    <text evidence="1">The sequence shown here is derived from an EMBL/GenBank/DDBJ whole genome shotgun (WGS) entry which is preliminary data.</text>
</comment>
<dbReference type="RefSeq" id="WP_344628232.1">
    <property type="nucleotide sequence ID" value="NZ_BAAALD010000151.1"/>
</dbReference>
<dbReference type="EMBL" id="BAAALD010000151">
    <property type="protein sequence ID" value="GAA1125168.1"/>
    <property type="molecule type" value="Genomic_DNA"/>
</dbReference>
<gene>
    <name evidence="1" type="ORF">GCM10009663_74890</name>
</gene>
<evidence type="ECO:0008006" key="3">
    <source>
        <dbReference type="Google" id="ProtNLM"/>
    </source>
</evidence>
<name>A0ABN1U6U8_9ACTN</name>
<sequence length="124" mass="12904">MTDRVGFLSGGPVGPDGRHLLILPGDATELVDPGLTVEDLADRHGLDSVVRVPRIEFCTAIHLDGPLAGTISRYAVNQLGSRCDHALPPRPGGPSVTYEVVGLAEGDRPAELRHVGPDGGGPNV</sequence>
<evidence type="ECO:0000313" key="1">
    <source>
        <dbReference type="EMBL" id="GAA1125168.1"/>
    </source>
</evidence>
<organism evidence="1 2">
    <name type="scientific">Kitasatospora arboriphila</name>
    <dbReference type="NCBI Taxonomy" id="258052"/>
    <lineage>
        <taxon>Bacteria</taxon>
        <taxon>Bacillati</taxon>
        <taxon>Actinomycetota</taxon>
        <taxon>Actinomycetes</taxon>
        <taxon>Kitasatosporales</taxon>
        <taxon>Streptomycetaceae</taxon>
        <taxon>Kitasatospora</taxon>
    </lineage>
</organism>
<dbReference type="Proteomes" id="UP001499987">
    <property type="component" value="Unassembled WGS sequence"/>
</dbReference>
<proteinExistence type="predicted"/>